<feature type="transmembrane region" description="Helical" evidence="7">
    <location>
        <begin position="432"/>
        <end position="456"/>
    </location>
</feature>
<dbReference type="InterPro" id="IPR004681">
    <property type="entry name" value="TRAP_DctM"/>
</dbReference>
<feature type="transmembrane region" description="Helical" evidence="7">
    <location>
        <begin position="12"/>
        <end position="40"/>
    </location>
</feature>
<dbReference type="InterPro" id="IPR010656">
    <property type="entry name" value="DctM"/>
</dbReference>
<keyword evidence="6 7" id="KW-0472">Membrane</keyword>
<feature type="transmembrane region" description="Helical" evidence="7">
    <location>
        <begin position="149"/>
        <end position="172"/>
    </location>
</feature>
<dbReference type="Pfam" id="PF06808">
    <property type="entry name" value="DctM"/>
    <property type="match status" value="1"/>
</dbReference>
<evidence type="ECO:0000313" key="9">
    <source>
        <dbReference type="EMBL" id="SVA98293.1"/>
    </source>
</evidence>
<feature type="domain" description="TRAP C4-dicarboxylate transport system permease DctM subunit" evidence="8">
    <location>
        <begin position="11"/>
        <end position="459"/>
    </location>
</feature>
<dbReference type="PIRSF" id="PIRSF006066">
    <property type="entry name" value="HI0050"/>
    <property type="match status" value="1"/>
</dbReference>
<keyword evidence="2" id="KW-1003">Cell membrane</keyword>
<proteinExistence type="predicted"/>
<keyword evidence="3" id="KW-0997">Cell inner membrane</keyword>
<feature type="transmembrane region" description="Helical" evidence="7">
    <location>
        <begin position="368"/>
        <end position="389"/>
    </location>
</feature>
<sequence length="467" mass="50431">MEWYWTLTLLLGSILILMFVGVPVGIAFITVNSIAAFILFGRFGSFDANMSASISQLTDNAFANMTIFAIVPIPMFLLMGELFFHSGLATRMFNAIENMMGKAPARLSYVTVAGGTAFATLSGSSMGSTALLGTLMVPEMTERGYKKSMSIGPILGTGGLAMLIPPSALAVLLGTLAEIDIGKLLIGGIVPGLILACMYTILIYARATLDPSVAPVYEVQQISWSLRLKTFATDVVPMISIIFMVISLIMFGVATPSESAAYGSLGVIILSLIYLLIVPWIRGDREKVMAFWPSFRVALWKSLWGAGRVTIIALMILFGSSLFSNVLAASGASVKLIEWVTSFQMSGLVMLLSMFAILLLLGMFMDQLAMMLLTVPIFFPIMGGFDFGMGPERQVIWFAIIMLLAMEISFTTPPFGLLLFVMQGVAPPGTRFSEICMAAVPFMACAMLLVGLIVAFPKIATWLPFIT</sequence>
<feature type="transmembrane region" description="Helical" evidence="7">
    <location>
        <begin position="184"/>
        <end position="205"/>
    </location>
</feature>
<reference evidence="9" key="1">
    <citation type="submission" date="2018-05" db="EMBL/GenBank/DDBJ databases">
        <authorList>
            <person name="Lanie J.A."/>
            <person name="Ng W.-L."/>
            <person name="Kazmierczak K.M."/>
            <person name="Andrzejewski T.M."/>
            <person name="Davidsen T.M."/>
            <person name="Wayne K.J."/>
            <person name="Tettelin H."/>
            <person name="Glass J.I."/>
            <person name="Rusch D."/>
            <person name="Podicherti R."/>
            <person name="Tsui H.-C.T."/>
            <person name="Winkler M.E."/>
        </authorList>
    </citation>
    <scope>NUCLEOTIDE SEQUENCE</scope>
</reference>
<feature type="transmembrane region" description="Helical" evidence="7">
    <location>
        <begin position="343"/>
        <end position="361"/>
    </location>
</feature>
<dbReference type="GO" id="GO:0022857">
    <property type="term" value="F:transmembrane transporter activity"/>
    <property type="evidence" value="ECO:0007669"/>
    <property type="project" value="TreeGrafter"/>
</dbReference>
<evidence type="ECO:0000256" key="6">
    <source>
        <dbReference type="ARBA" id="ARBA00023136"/>
    </source>
</evidence>
<comment type="subcellular location">
    <subcellularLocation>
        <location evidence="1">Cell inner membrane</location>
        <topology evidence="1">Multi-pass membrane protein</topology>
    </subcellularLocation>
</comment>
<feature type="transmembrane region" description="Helical" evidence="7">
    <location>
        <begin position="395"/>
        <end position="420"/>
    </location>
</feature>
<dbReference type="GO" id="GO:0005886">
    <property type="term" value="C:plasma membrane"/>
    <property type="evidence" value="ECO:0007669"/>
    <property type="project" value="UniProtKB-SubCell"/>
</dbReference>
<accession>A0A382ABG8</accession>
<feature type="transmembrane region" description="Helical" evidence="7">
    <location>
        <begin position="109"/>
        <end position="137"/>
    </location>
</feature>
<evidence type="ECO:0000259" key="8">
    <source>
        <dbReference type="Pfam" id="PF06808"/>
    </source>
</evidence>
<dbReference type="AlphaFoldDB" id="A0A382ABG8"/>
<feature type="transmembrane region" description="Helical" evidence="7">
    <location>
        <begin position="260"/>
        <end position="281"/>
    </location>
</feature>
<dbReference type="EMBL" id="UINC01024516">
    <property type="protein sequence ID" value="SVA98293.1"/>
    <property type="molecule type" value="Genomic_DNA"/>
</dbReference>
<keyword evidence="4 7" id="KW-0812">Transmembrane</keyword>
<dbReference type="PANTHER" id="PTHR33362">
    <property type="entry name" value="SIALIC ACID TRAP TRANSPORTER PERMEASE PROTEIN SIAT-RELATED"/>
    <property type="match status" value="1"/>
</dbReference>
<evidence type="ECO:0000256" key="1">
    <source>
        <dbReference type="ARBA" id="ARBA00004429"/>
    </source>
</evidence>
<organism evidence="9">
    <name type="scientific">marine metagenome</name>
    <dbReference type="NCBI Taxonomy" id="408172"/>
    <lineage>
        <taxon>unclassified sequences</taxon>
        <taxon>metagenomes</taxon>
        <taxon>ecological metagenomes</taxon>
    </lineage>
</organism>
<evidence type="ECO:0000256" key="2">
    <source>
        <dbReference type="ARBA" id="ARBA00022475"/>
    </source>
</evidence>
<keyword evidence="5 7" id="KW-1133">Transmembrane helix</keyword>
<protein>
    <recommendedName>
        <fullName evidence="8">TRAP C4-dicarboxylate transport system permease DctM subunit domain-containing protein</fullName>
    </recommendedName>
</protein>
<evidence type="ECO:0000256" key="5">
    <source>
        <dbReference type="ARBA" id="ARBA00022989"/>
    </source>
</evidence>
<feature type="transmembrane region" description="Helical" evidence="7">
    <location>
        <begin position="302"/>
        <end position="323"/>
    </location>
</feature>
<dbReference type="PANTHER" id="PTHR33362:SF5">
    <property type="entry name" value="C4-DICARBOXYLATE TRAP TRANSPORTER LARGE PERMEASE PROTEIN DCTM"/>
    <property type="match status" value="1"/>
</dbReference>
<gene>
    <name evidence="9" type="ORF">METZ01_LOCUS151147</name>
</gene>
<evidence type="ECO:0000256" key="7">
    <source>
        <dbReference type="SAM" id="Phobius"/>
    </source>
</evidence>
<feature type="transmembrane region" description="Helical" evidence="7">
    <location>
        <begin position="61"/>
        <end position="84"/>
    </location>
</feature>
<feature type="transmembrane region" description="Helical" evidence="7">
    <location>
        <begin position="235"/>
        <end position="254"/>
    </location>
</feature>
<name>A0A382ABG8_9ZZZZ</name>
<evidence type="ECO:0000256" key="3">
    <source>
        <dbReference type="ARBA" id="ARBA00022519"/>
    </source>
</evidence>
<evidence type="ECO:0000256" key="4">
    <source>
        <dbReference type="ARBA" id="ARBA00022692"/>
    </source>
</evidence>